<feature type="domain" description="ABC transporter" evidence="8">
    <location>
        <begin position="14"/>
        <end position="249"/>
    </location>
</feature>
<feature type="transmembrane region" description="Helical" evidence="7">
    <location>
        <begin position="659"/>
        <end position="677"/>
    </location>
</feature>
<dbReference type="Gene3D" id="3.40.50.300">
    <property type="entry name" value="P-loop containing nucleotide triphosphate hydrolases"/>
    <property type="match status" value="1"/>
</dbReference>
<evidence type="ECO:0000256" key="4">
    <source>
        <dbReference type="ARBA" id="ARBA00022840"/>
    </source>
</evidence>
<dbReference type="Pfam" id="PF00005">
    <property type="entry name" value="ABC_tran"/>
    <property type="match status" value="1"/>
</dbReference>
<organism evidence="10">
    <name type="scientific">Eurytemora affinis</name>
    <name type="common">Copepod</name>
    <name type="synonym">Temora affinis</name>
    <dbReference type="NCBI Taxonomy" id="88015"/>
    <lineage>
        <taxon>Eukaryota</taxon>
        <taxon>Metazoa</taxon>
        <taxon>Ecdysozoa</taxon>
        <taxon>Arthropoda</taxon>
        <taxon>Crustacea</taxon>
        <taxon>Multicrustacea</taxon>
        <taxon>Hexanauplia</taxon>
        <taxon>Copepoda</taxon>
        <taxon>Calanoida</taxon>
        <taxon>Temoridae</taxon>
        <taxon>Eurytemora</taxon>
    </lineage>
</organism>
<accession>A0A8B0MFC5</accession>
<dbReference type="OrthoDB" id="10255969at2759"/>
<dbReference type="PANTHER" id="PTHR43038:SF3">
    <property type="entry name" value="ABC TRANSPORTER G FAMILY MEMBER 20 ISOFORM X1"/>
    <property type="match status" value="1"/>
</dbReference>
<dbReference type="PRINTS" id="PR00164">
    <property type="entry name" value="ABC2TRNSPORT"/>
</dbReference>
<dbReference type="InterPro" id="IPR027417">
    <property type="entry name" value="P-loop_NTPase"/>
</dbReference>
<keyword evidence="3" id="KW-0547">Nucleotide-binding</keyword>
<protein>
    <submittedName>
        <fullName evidence="10">ABCH3</fullName>
    </submittedName>
</protein>
<feature type="transmembrane region" description="Helical" evidence="7">
    <location>
        <begin position="343"/>
        <end position="365"/>
    </location>
</feature>
<dbReference type="PROSITE" id="PS50893">
    <property type="entry name" value="ABC_TRANSPORTER_2"/>
    <property type="match status" value="1"/>
</dbReference>
<dbReference type="InterPro" id="IPR003439">
    <property type="entry name" value="ABC_transporter-like_ATP-bd"/>
</dbReference>
<feature type="transmembrane region" description="Helical" evidence="7">
    <location>
        <begin position="591"/>
        <end position="617"/>
    </location>
</feature>
<sequence length="741" mass="82310">MEKLNMETLQSNAIVIESAYKSYQSGKKSNPIFTNLNLTVQKGKIYGLLGPSGCGKTTLLKCMVGKLRLDAGKVRVFGSAPGDRNTGVPGARVGYMPQELALFGEFNIEETLKYFSRIFGMSEEKFQARLEFLMKFLDLPSKSRKLELMSGGQQRRASLAVALLHQPELLILDEPTVGVDPLLRQSIWEHLIQLADGEDATTVVITTHYTEEAMQANRVGMLRNGRLLAEDSPTNLLRTYAEPGLEEVFLRLCHVDGAVLGDTNIGSAEPGLDEEKRRTLNLLKNEDGEEKSEIPDINFIDNKIDQDERVDDKPVLKYTRTRFSPRVVQACMFKTFNRMSKRWGFLIYQFVLPALQVSLFCLAIGQDPKELPISIVSDELVNGTHCEYFSQDCPVNFNLLPPMMEPNSNLGNLSCRFINYLDDTTIQPIWQPSHQAAVESVELGQSWGIVYMGSNFSNALYSRVMESGLMPGGDDDIDSKAGKIQIQLDVTNQQIAFTLQLKLAQAFQRFVDQLATVCHISGDAASLPLEFQEPVYGTDRLTFTDFMAPGIILTIVHSMALGYSAMIILIERNEGLLDRTWVAGVTSSELSVAHFLCAVSVNLVQVIVTLAFMIGVFKVPVEGSLILLFVLTLLQGLCGTTIGLIISSVCQTQQDATQIALGIFYPNMILSGILWPLEAMPVALRYFAFTLPQTCAVEAMRAILLRGWGLYHPIVARGFLVSLAWIAVTYIIFKIKIARSH</sequence>
<dbReference type="PANTHER" id="PTHR43038">
    <property type="entry name" value="ATP-BINDING CASSETTE, SUB-FAMILY H, MEMBER 1"/>
    <property type="match status" value="1"/>
</dbReference>
<evidence type="ECO:0000256" key="5">
    <source>
        <dbReference type="ARBA" id="ARBA00022989"/>
    </source>
</evidence>
<dbReference type="AlphaFoldDB" id="A0A8B0MFC5"/>
<dbReference type="GO" id="GO:0043190">
    <property type="term" value="C:ATP-binding cassette (ABC) transporter complex"/>
    <property type="evidence" value="ECO:0007669"/>
    <property type="project" value="InterPro"/>
</dbReference>
<keyword evidence="5 7" id="KW-1133">Transmembrane helix</keyword>
<feature type="transmembrane region" description="Helical" evidence="7">
    <location>
        <begin position="714"/>
        <end position="733"/>
    </location>
</feature>
<dbReference type="GO" id="GO:0005524">
    <property type="term" value="F:ATP binding"/>
    <property type="evidence" value="ECO:0007669"/>
    <property type="project" value="UniProtKB-KW"/>
</dbReference>
<feature type="transmembrane region" description="Helical" evidence="7">
    <location>
        <begin position="546"/>
        <end position="570"/>
    </location>
</feature>
<dbReference type="SMART" id="SM00382">
    <property type="entry name" value="AAA"/>
    <property type="match status" value="1"/>
</dbReference>
<keyword evidence="6 7" id="KW-0472">Membrane</keyword>
<dbReference type="PROSITE" id="PS51012">
    <property type="entry name" value="ABC_TM2"/>
    <property type="match status" value="1"/>
</dbReference>
<reference evidence="10" key="1">
    <citation type="submission" date="2020-10" db="EMBL/GenBank/DDBJ databases">
        <authorList>
            <person name="Kim D.-H."/>
        </authorList>
    </citation>
    <scope>NUCLEOTIDE SEQUENCE</scope>
</reference>
<keyword evidence="2 7" id="KW-0812">Transmembrane</keyword>
<evidence type="ECO:0000256" key="7">
    <source>
        <dbReference type="SAM" id="Phobius"/>
    </source>
</evidence>
<evidence type="ECO:0000259" key="8">
    <source>
        <dbReference type="PROSITE" id="PS50893"/>
    </source>
</evidence>
<feature type="domain" description="ABC transmembrane type-2" evidence="9">
    <location>
        <begin position="501"/>
        <end position="740"/>
    </location>
</feature>
<dbReference type="InterPro" id="IPR017871">
    <property type="entry name" value="ABC_transporter-like_CS"/>
</dbReference>
<proteinExistence type="evidence at transcript level"/>
<dbReference type="InterPro" id="IPR013525">
    <property type="entry name" value="ABC2_TM"/>
</dbReference>
<dbReference type="SUPFAM" id="SSF52540">
    <property type="entry name" value="P-loop containing nucleoside triphosphate hydrolases"/>
    <property type="match status" value="1"/>
</dbReference>
<evidence type="ECO:0000256" key="6">
    <source>
        <dbReference type="ARBA" id="ARBA00023136"/>
    </source>
</evidence>
<dbReference type="GO" id="GO:0140359">
    <property type="term" value="F:ABC-type transporter activity"/>
    <property type="evidence" value="ECO:0007669"/>
    <property type="project" value="InterPro"/>
</dbReference>
<evidence type="ECO:0000313" key="10">
    <source>
        <dbReference type="EMBL" id="QTW43729.1"/>
    </source>
</evidence>
<dbReference type="InterPro" id="IPR003593">
    <property type="entry name" value="AAA+_ATPase"/>
</dbReference>
<name>A0A8B0MFC5_EURAF</name>
<dbReference type="InterPro" id="IPR047817">
    <property type="entry name" value="ABC2_TM_bact-type"/>
</dbReference>
<comment type="subcellular location">
    <subcellularLocation>
        <location evidence="1">Membrane</location>
        <topology evidence="1">Multi-pass membrane protein</topology>
    </subcellularLocation>
</comment>
<reference evidence="10" key="2">
    <citation type="journal article" name="Mar. Pollut. Bull.">
        <title>The genome of the European estuarine calanoid copepod Eurytemora affinis: Potential use in molecular ecotoxicology.</title>
        <authorList>
            <person name="Choi B.S."/>
            <person name="Kim D.H."/>
            <person name="Kim M.S."/>
            <person name="Park J.C."/>
            <person name="Lee Y.H."/>
            <person name="Kim H.J."/>
            <person name="Jeong C.B."/>
            <person name="Hagiwara A."/>
            <person name="Souissi S."/>
            <person name="Lee J.S."/>
        </authorList>
    </citation>
    <scope>NUCLEOTIDE SEQUENCE</scope>
</reference>
<dbReference type="EMBL" id="MW149429">
    <property type="protein sequence ID" value="QTW43729.1"/>
    <property type="molecule type" value="mRNA"/>
</dbReference>
<dbReference type="Pfam" id="PF12698">
    <property type="entry name" value="ABC2_membrane_3"/>
    <property type="match status" value="1"/>
</dbReference>
<dbReference type="PROSITE" id="PS00211">
    <property type="entry name" value="ABC_TRANSPORTER_1"/>
    <property type="match status" value="1"/>
</dbReference>
<dbReference type="CDD" id="cd03230">
    <property type="entry name" value="ABC_DR_subfamily_A"/>
    <property type="match status" value="1"/>
</dbReference>
<dbReference type="InterPro" id="IPR000412">
    <property type="entry name" value="ABC_2_transport"/>
</dbReference>
<dbReference type="GO" id="GO:0016887">
    <property type="term" value="F:ATP hydrolysis activity"/>
    <property type="evidence" value="ECO:0007669"/>
    <property type="project" value="InterPro"/>
</dbReference>
<evidence type="ECO:0000259" key="9">
    <source>
        <dbReference type="PROSITE" id="PS51012"/>
    </source>
</evidence>
<keyword evidence="4" id="KW-0067">ATP-binding</keyword>
<feature type="transmembrane region" description="Helical" evidence="7">
    <location>
        <begin position="623"/>
        <end position="647"/>
    </location>
</feature>
<evidence type="ECO:0000256" key="2">
    <source>
        <dbReference type="ARBA" id="ARBA00022692"/>
    </source>
</evidence>
<evidence type="ECO:0000256" key="3">
    <source>
        <dbReference type="ARBA" id="ARBA00022741"/>
    </source>
</evidence>
<evidence type="ECO:0000256" key="1">
    <source>
        <dbReference type="ARBA" id="ARBA00004141"/>
    </source>
</evidence>